<evidence type="ECO:0000256" key="3">
    <source>
        <dbReference type="ARBA" id="ARBA00022723"/>
    </source>
</evidence>
<evidence type="ECO:0000256" key="1">
    <source>
        <dbReference type="ARBA" id="ARBA00002568"/>
    </source>
</evidence>
<organism evidence="5">
    <name type="scientific">Dracaena cambodiana</name>
    <dbReference type="NCBI Taxonomy" id="580341"/>
    <lineage>
        <taxon>Eukaryota</taxon>
        <taxon>Viridiplantae</taxon>
        <taxon>Streptophyta</taxon>
        <taxon>Embryophyta</taxon>
        <taxon>Tracheophyta</taxon>
        <taxon>Spermatophyta</taxon>
        <taxon>Magnoliopsida</taxon>
        <taxon>Liliopsida</taxon>
        <taxon>Asparagales</taxon>
        <taxon>Asparagaceae</taxon>
        <taxon>Nolinoideae</taxon>
        <taxon>Dracaena</taxon>
    </lineage>
</organism>
<dbReference type="InterPro" id="IPR044671">
    <property type="entry name" value="MT3"/>
</dbReference>
<keyword evidence="4" id="KW-0480">Metal-thiolate cluster</keyword>
<evidence type="ECO:0000313" key="5">
    <source>
        <dbReference type="EMBL" id="ASR83111.1"/>
    </source>
</evidence>
<sequence length="62" mass="6541">MSSCGNCDCADKSQCMKKGNNYGVVIVETNKCTFEEVIELAENDGKCKCTTNCTCAGCGCGK</sequence>
<dbReference type="PANTHER" id="PTHR33357">
    <property type="entry name" value="METALLOTHIONEIN-LIKE PROTEIN 3"/>
    <property type="match status" value="1"/>
</dbReference>
<protein>
    <submittedName>
        <fullName evidence="5">Metallothionein 3b</fullName>
    </submittedName>
</protein>
<evidence type="ECO:0000256" key="2">
    <source>
        <dbReference type="ARBA" id="ARBA00005802"/>
    </source>
</evidence>
<gene>
    <name evidence="5" type="primary">MT3b</name>
</gene>
<keyword evidence="3" id="KW-0479">Metal-binding</keyword>
<evidence type="ECO:0000256" key="4">
    <source>
        <dbReference type="ARBA" id="ARBA00022851"/>
    </source>
</evidence>
<proteinExistence type="evidence at transcript level"/>
<dbReference type="EMBL" id="MF594217">
    <property type="protein sequence ID" value="ASR83111.1"/>
    <property type="molecule type" value="mRNA"/>
</dbReference>
<accession>A0A222ZFY1</accession>
<dbReference type="GO" id="GO:0005507">
    <property type="term" value="F:copper ion binding"/>
    <property type="evidence" value="ECO:0007669"/>
    <property type="project" value="InterPro"/>
</dbReference>
<name>A0A222ZFY1_9ASPA</name>
<dbReference type="GO" id="GO:0006878">
    <property type="term" value="P:intracellular copper ion homeostasis"/>
    <property type="evidence" value="ECO:0007669"/>
    <property type="project" value="InterPro"/>
</dbReference>
<comment type="function">
    <text evidence="1">Metallothioneins have a high content of cysteine residues that bind various heavy metals.</text>
</comment>
<comment type="similarity">
    <text evidence="2">Belongs to the metallothionein superfamily. Type 15 family.</text>
</comment>
<dbReference type="PANTHER" id="PTHR33357:SF3">
    <property type="entry name" value="METALLOTHIONEIN-LIKE PROTEIN 3"/>
    <property type="match status" value="1"/>
</dbReference>
<reference evidence="5" key="1">
    <citation type="submission" date="2017-08" db="EMBL/GenBank/DDBJ databases">
        <title>Metallothionein 3b of Dracaena cambodiana.</title>
        <authorList>
            <person name="Ding X."/>
            <person name="Mei W."/>
            <person name="Dai H."/>
        </authorList>
    </citation>
    <scope>NUCLEOTIDE SEQUENCE</scope>
</reference>
<dbReference type="AlphaFoldDB" id="A0A222ZFY1"/>
<dbReference type="GO" id="GO:0008270">
    <property type="term" value="F:zinc ion binding"/>
    <property type="evidence" value="ECO:0007669"/>
    <property type="project" value="InterPro"/>
</dbReference>